<evidence type="ECO:0000313" key="3">
    <source>
        <dbReference type="Proteomes" id="UP000075840"/>
    </source>
</evidence>
<name>A0A182HGW3_ANOAR</name>
<dbReference type="AlphaFoldDB" id="A0A182HGW3"/>
<dbReference type="PANTHER" id="PTHR33327:SF3">
    <property type="entry name" value="RNA-DIRECTED DNA POLYMERASE"/>
    <property type="match status" value="1"/>
</dbReference>
<keyword evidence="3" id="KW-1185">Reference proteome</keyword>
<feature type="domain" description="DUF7041" evidence="1">
    <location>
        <begin position="31"/>
        <end position="114"/>
    </location>
</feature>
<dbReference type="VEuPathDB" id="VectorBase:AARA21_007821"/>
<accession>A0A182HGW3</accession>
<dbReference type="Proteomes" id="UP000075840">
    <property type="component" value="Unassembled WGS sequence"/>
</dbReference>
<evidence type="ECO:0000259" key="1">
    <source>
        <dbReference type="Pfam" id="PF23055"/>
    </source>
</evidence>
<dbReference type="EnsemblMetazoa" id="AARA000466-RA">
    <property type="protein sequence ID" value="AARA000466-PA"/>
    <property type="gene ID" value="AARA000466"/>
</dbReference>
<dbReference type="EMBL" id="APCN01007082">
    <property type="status" value="NOT_ANNOTATED_CDS"/>
    <property type="molecule type" value="Genomic_DNA"/>
</dbReference>
<dbReference type="InterPro" id="IPR055469">
    <property type="entry name" value="DUF7041"/>
</dbReference>
<dbReference type="VEuPathDB" id="VectorBase:AARA000466"/>
<dbReference type="PANTHER" id="PTHR33327">
    <property type="entry name" value="ENDONUCLEASE"/>
    <property type="match status" value="1"/>
</dbReference>
<proteinExistence type="predicted"/>
<protein>
    <recommendedName>
        <fullName evidence="1">DUF7041 domain-containing protein</fullName>
    </recommendedName>
</protein>
<organism evidence="2 3">
    <name type="scientific">Anopheles arabiensis</name>
    <name type="common">Mosquito</name>
    <dbReference type="NCBI Taxonomy" id="7173"/>
    <lineage>
        <taxon>Eukaryota</taxon>
        <taxon>Metazoa</taxon>
        <taxon>Ecdysozoa</taxon>
        <taxon>Arthropoda</taxon>
        <taxon>Hexapoda</taxon>
        <taxon>Insecta</taxon>
        <taxon>Pterygota</taxon>
        <taxon>Neoptera</taxon>
        <taxon>Endopterygota</taxon>
        <taxon>Diptera</taxon>
        <taxon>Nematocera</taxon>
        <taxon>Culicoidea</taxon>
        <taxon>Culicidae</taxon>
        <taxon>Anophelinae</taxon>
        <taxon>Anopheles</taxon>
    </lineage>
</organism>
<reference evidence="2" key="1">
    <citation type="submission" date="2022-08" db="UniProtKB">
        <authorList>
            <consortium name="EnsemblMetazoa"/>
        </authorList>
    </citation>
    <scope>IDENTIFICATION</scope>
    <source>
        <strain evidence="2">Dongola</strain>
    </source>
</reference>
<evidence type="ECO:0000313" key="2">
    <source>
        <dbReference type="EnsemblMetazoa" id="AARA000466-PA"/>
    </source>
</evidence>
<dbReference type="Pfam" id="PF23055">
    <property type="entry name" value="DUF7041"/>
    <property type="match status" value="1"/>
</dbReference>
<sequence>MTTNNEVEQNGALIVKSEASEATVIAKINFPDFDQEDIETWFICLEASFHVNGIKLDKFKFNTVIVALGSRAKYVHSVIKQCQNENNSNKYETLKEAVIAHFQPSETQRLSSLLSGMSLGDQKPSVLLSEMRRLGGAGCTDNILTNLWLRALPNTTRAIIAAMPTATLDDQAKVADKILEAPREQISSIQHRGDGATINSLEQRIEALTQRLDEALTARKCEKQKADNPNVPCIFFDGKIEVYSRPRPM</sequence>